<protein>
    <submittedName>
        <fullName evidence="1">Uncharacterized protein</fullName>
    </submittedName>
</protein>
<name>A0ABW0H3I4_9HYPH</name>
<keyword evidence="2" id="KW-1185">Reference proteome</keyword>
<dbReference type="Proteomes" id="UP001596016">
    <property type="component" value="Unassembled WGS sequence"/>
</dbReference>
<sequence length="84" mass="9445">MMSREQVLDSFNSRFPDFEGTDEFWRGLRIGIAILQMDAAEHGEHLDIRGAFAKLAKVSRYEVEDDALAEGLAEYPASTSTARH</sequence>
<organism evidence="1 2">
    <name type="scientific">Aquamicrobium segne</name>
    <dbReference type="NCBI Taxonomy" id="469547"/>
    <lineage>
        <taxon>Bacteria</taxon>
        <taxon>Pseudomonadati</taxon>
        <taxon>Pseudomonadota</taxon>
        <taxon>Alphaproteobacteria</taxon>
        <taxon>Hyphomicrobiales</taxon>
        <taxon>Phyllobacteriaceae</taxon>
        <taxon>Aquamicrobium</taxon>
    </lineage>
</organism>
<dbReference type="EMBL" id="JBHSLL010000038">
    <property type="protein sequence ID" value="MFC5386598.1"/>
    <property type="molecule type" value="Genomic_DNA"/>
</dbReference>
<dbReference type="RefSeq" id="WP_378229744.1">
    <property type="nucleotide sequence ID" value="NZ_JBHSLL010000038.1"/>
</dbReference>
<evidence type="ECO:0000313" key="2">
    <source>
        <dbReference type="Proteomes" id="UP001596016"/>
    </source>
</evidence>
<comment type="caution">
    <text evidence="1">The sequence shown here is derived from an EMBL/GenBank/DDBJ whole genome shotgun (WGS) entry which is preliminary data.</text>
</comment>
<accession>A0ABW0H3I4</accession>
<reference evidence="2" key="1">
    <citation type="journal article" date="2019" name="Int. J. Syst. Evol. Microbiol.">
        <title>The Global Catalogue of Microorganisms (GCM) 10K type strain sequencing project: providing services to taxonomists for standard genome sequencing and annotation.</title>
        <authorList>
            <consortium name="The Broad Institute Genomics Platform"/>
            <consortium name="The Broad Institute Genome Sequencing Center for Infectious Disease"/>
            <person name="Wu L."/>
            <person name="Ma J."/>
        </authorList>
    </citation>
    <scope>NUCLEOTIDE SEQUENCE [LARGE SCALE GENOMIC DNA]</scope>
    <source>
        <strain evidence="2">CGMCC 4.1415</strain>
    </source>
</reference>
<evidence type="ECO:0000313" key="1">
    <source>
        <dbReference type="EMBL" id="MFC5386598.1"/>
    </source>
</evidence>
<gene>
    <name evidence="1" type="ORF">ACFPLB_11560</name>
</gene>
<proteinExistence type="predicted"/>